<organism evidence="2 3">
    <name type="scientific">Paecilomyces lecythidis</name>
    <dbReference type="NCBI Taxonomy" id="3004212"/>
    <lineage>
        <taxon>Eukaryota</taxon>
        <taxon>Fungi</taxon>
        <taxon>Dikarya</taxon>
        <taxon>Ascomycota</taxon>
        <taxon>Pezizomycotina</taxon>
        <taxon>Eurotiomycetes</taxon>
        <taxon>Eurotiomycetidae</taxon>
        <taxon>Eurotiales</taxon>
        <taxon>Thermoascaceae</taxon>
        <taxon>Paecilomyces</taxon>
    </lineage>
</organism>
<evidence type="ECO:0000313" key="2">
    <source>
        <dbReference type="EMBL" id="KAL1865402.1"/>
    </source>
</evidence>
<evidence type="ECO:0000256" key="1">
    <source>
        <dbReference type="SAM" id="MobiDB-lite"/>
    </source>
</evidence>
<feature type="region of interest" description="Disordered" evidence="1">
    <location>
        <begin position="208"/>
        <end position="244"/>
    </location>
</feature>
<dbReference type="Proteomes" id="UP001583193">
    <property type="component" value="Unassembled WGS sequence"/>
</dbReference>
<proteinExistence type="predicted"/>
<comment type="caution">
    <text evidence="2">The sequence shown here is derived from an EMBL/GenBank/DDBJ whole genome shotgun (WGS) entry which is preliminary data.</text>
</comment>
<feature type="compositionally biased region" description="Low complexity" evidence="1">
    <location>
        <begin position="7"/>
        <end position="23"/>
    </location>
</feature>
<feature type="compositionally biased region" description="Polar residues" evidence="1">
    <location>
        <begin position="60"/>
        <end position="70"/>
    </location>
</feature>
<keyword evidence="3" id="KW-1185">Reference proteome</keyword>
<feature type="region of interest" description="Disordered" evidence="1">
    <location>
        <begin position="1"/>
        <end position="75"/>
    </location>
</feature>
<accession>A0ABR3WPL6</accession>
<name>A0ABR3WPL6_9EURO</name>
<dbReference type="EMBL" id="JAVDPF010000061">
    <property type="protein sequence ID" value="KAL1865402.1"/>
    <property type="molecule type" value="Genomic_DNA"/>
</dbReference>
<evidence type="ECO:0000313" key="3">
    <source>
        <dbReference type="Proteomes" id="UP001583193"/>
    </source>
</evidence>
<sequence>MGSHTKSTQSRQGKSRSSSSTYSDDSDHSRSTAPTVYSDRPFVKHFDPSDPYPTIDPRDSVSTYASTIPSLNDDGEDVPYEVVEERHEAFPSNPVPSNPSTFAVLFPSTRRMLIRHDDTTTDGNMNLRVDTLIPDKVGRQQEVTLFHLRMHDLHKRKFSFRRYCRDSGREVCHSSRKRSIRAVEKRPALERSLSTVLEKIRRGSSGSANTTIVLKHQDPSYKPGTEEEALFDDESTSNKDELDKSAGDENVMLLEFSNYAHVEVKRRGTGSSKRYEFEYWSTRYQWRREHRKDGEFKEISYHLVDMTSAKSVAHIVPEPLTPMESIEEKSKGGWIPPSSLWISDSSVYEKMHDVADVFVATGLMAMVDDWIRRRWHKKRQLHLNIPRKASFIDHVDTKKLIDGVFHRRGSADSRYDHQQQVSSHT</sequence>
<gene>
    <name evidence="2" type="ORF">Plec18167_009448</name>
</gene>
<reference evidence="2 3" key="1">
    <citation type="journal article" date="2024" name="IMA Fungus">
        <title>IMA Genome - F19 : A genome assembly and annotation guide to empower mycologists, including annotated draft genome sequences of Ceratocystis pirilliformis, Diaporthe australafricana, Fusarium ophioides, Paecilomyces lecythidis, and Sporothrix stenoceras.</title>
        <authorList>
            <person name="Aylward J."/>
            <person name="Wilson A.M."/>
            <person name="Visagie C.M."/>
            <person name="Spraker J."/>
            <person name="Barnes I."/>
            <person name="Buitendag C."/>
            <person name="Ceriani C."/>
            <person name="Del Mar Angel L."/>
            <person name="du Plessis D."/>
            <person name="Fuchs T."/>
            <person name="Gasser K."/>
            <person name="Kramer D."/>
            <person name="Li W."/>
            <person name="Munsamy K."/>
            <person name="Piso A."/>
            <person name="Price J.L."/>
            <person name="Sonnekus B."/>
            <person name="Thomas C."/>
            <person name="van der Nest A."/>
            <person name="van Dijk A."/>
            <person name="van Heerden A."/>
            <person name="van Vuuren N."/>
            <person name="Yilmaz N."/>
            <person name="Duong T.A."/>
            <person name="van der Merwe N.A."/>
            <person name="Wingfield M.J."/>
            <person name="Wingfield B.D."/>
        </authorList>
    </citation>
    <scope>NUCLEOTIDE SEQUENCE [LARGE SCALE GENOMIC DNA]</scope>
    <source>
        <strain evidence="2 3">CMW 18167</strain>
    </source>
</reference>
<feature type="compositionally biased region" description="Acidic residues" evidence="1">
    <location>
        <begin position="226"/>
        <end position="235"/>
    </location>
</feature>
<protein>
    <submittedName>
        <fullName evidence="2">Uncharacterized protein</fullName>
    </submittedName>
</protein>